<dbReference type="CDD" id="cd03801">
    <property type="entry name" value="GT4_PimA-like"/>
    <property type="match status" value="1"/>
</dbReference>
<dbReference type="PANTHER" id="PTHR45947">
    <property type="entry name" value="SULFOQUINOVOSYL TRANSFERASE SQD2"/>
    <property type="match status" value="1"/>
</dbReference>
<dbReference type="OrthoDB" id="516698at2"/>
<dbReference type="AlphaFoldDB" id="K9XTB2"/>
<evidence type="ECO:0000313" key="2">
    <source>
        <dbReference type="EMBL" id="AFZ35773.1"/>
    </source>
</evidence>
<dbReference type="Pfam" id="PF00534">
    <property type="entry name" value="Glycos_transf_1"/>
    <property type="match status" value="1"/>
</dbReference>
<dbReference type="EMBL" id="CP003653">
    <property type="protein sequence ID" value="AFZ35773.1"/>
    <property type="molecule type" value="Genomic_DNA"/>
</dbReference>
<gene>
    <name evidence="2" type="ordered locus">Sta7437_2225</name>
</gene>
<evidence type="ECO:0000259" key="1">
    <source>
        <dbReference type="Pfam" id="PF00534"/>
    </source>
</evidence>
<evidence type="ECO:0000313" key="3">
    <source>
        <dbReference type="Proteomes" id="UP000010473"/>
    </source>
</evidence>
<dbReference type="InterPro" id="IPR001296">
    <property type="entry name" value="Glyco_trans_1"/>
</dbReference>
<name>K9XTB2_STAC7</name>
<keyword evidence="2" id="KW-0808">Transferase</keyword>
<dbReference type="Proteomes" id="UP000010473">
    <property type="component" value="Chromosome"/>
</dbReference>
<accession>K9XTB2</accession>
<dbReference type="InterPro" id="IPR050194">
    <property type="entry name" value="Glycosyltransferase_grp1"/>
</dbReference>
<proteinExistence type="predicted"/>
<sequence length="429" mass="48370">MSEAISSTQVTLAHLIPAPFVLQVGKALHEEGMLARFATTFVKQPQAKWQKALCQLAKTVQFDLARQISRREVSEIPLFLVKDHPWRELTRLLVSRIDNQKILTDAIFHWELMDFDRWVARENIEASNVVYGYEYGCLDTFKTAKQQGIATIYDLPSPEHDFSENIIHQEIANYSELNTSYRQYTRKRQQIRTQRRIEEWKLADLVIANSEFTKNSYANAGLNVDKVRVVPYGAPPVCSEIIEKGSNDHKPVNFLWAGTFSIRKGAHYLLAAWEKLEAKSLARLKVFGAMGLPSLLVKNIPDSIELSGTVPRSELYKQYQQADILVFPTLCDGFGMVVTEAFAQGLPVITTDRAGAADLIRHGENGLIVPAGNAEALAEALEWCLNNRQELKKMGQAALETAANWQWSDYRRAIVDNLESGLQVAGYSL</sequence>
<feature type="domain" description="Glycosyl transferase family 1" evidence="1">
    <location>
        <begin position="241"/>
        <end position="398"/>
    </location>
</feature>
<keyword evidence="3" id="KW-1185">Reference proteome</keyword>
<dbReference type="PANTHER" id="PTHR45947:SF3">
    <property type="entry name" value="SULFOQUINOVOSYL TRANSFERASE SQD2"/>
    <property type="match status" value="1"/>
</dbReference>
<dbReference type="Gene3D" id="3.40.50.2000">
    <property type="entry name" value="Glycogen Phosphorylase B"/>
    <property type="match status" value="2"/>
</dbReference>
<dbReference type="eggNOG" id="COG0438">
    <property type="taxonomic scope" value="Bacteria"/>
</dbReference>
<dbReference type="SUPFAM" id="SSF53756">
    <property type="entry name" value="UDP-Glycosyltransferase/glycogen phosphorylase"/>
    <property type="match status" value="1"/>
</dbReference>
<dbReference type="GO" id="GO:0016757">
    <property type="term" value="F:glycosyltransferase activity"/>
    <property type="evidence" value="ECO:0007669"/>
    <property type="project" value="InterPro"/>
</dbReference>
<protein>
    <submittedName>
        <fullName evidence="2">Glycosyl transferase group 1</fullName>
    </submittedName>
</protein>
<dbReference type="RefSeq" id="WP_015193441.1">
    <property type="nucleotide sequence ID" value="NC_019748.1"/>
</dbReference>
<dbReference type="KEGG" id="scs:Sta7437_2225"/>
<organism evidence="2 3">
    <name type="scientific">Stanieria cyanosphaera (strain ATCC 29371 / PCC 7437)</name>
    <dbReference type="NCBI Taxonomy" id="111780"/>
    <lineage>
        <taxon>Bacteria</taxon>
        <taxon>Bacillati</taxon>
        <taxon>Cyanobacteriota</taxon>
        <taxon>Cyanophyceae</taxon>
        <taxon>Pleurocapsales</taxon>
        <taxon>Dermocarpellaceae</taxon>
        <taxon>Stanieria</taxon>
    </lineage>
</organism>
<dbReference type="HOGENOM" id="CLU_009583_37_0_3"/>
<dbReference type="STRING" id="111780.Sta7437_2225"/>
<reference evidence="3" key="1">
    <citation type="journal article" date="2013" name="Proc. Natl. Acad. Sci. U.S.A.">
        <title>Improving the coverage of the cyanobacterial phylum using diversity-driven genome sequencing.</title>
        <authorList>
            <person name="Shih P.M."/>
            <person name="Wu D."/>
            <person name="Latifi A."/>
            <person name="Axen S.D."/>
            <person name="Fewer D.P."/>
            <person name="Talla E."/>
            <person name="Calteau A."/>
            <person name="Cai F."/>
            <person name="Tandeau de Marsac N."/>
            <person name="Rippka R."/>
            <person name="Herdman M."/>
            <person name="Sivonen K."/>
            <person name="Coursin T."/>
            <person name="Laurent T."/>
            <person name="Goodwin L."/>
            <person name="Nolan M."/>
            <person name="Davenport K.W."/>
            <person name="Han C.S."/>
            <person name="Rubin E.M."/>
            <person name="Eisen J.A."/>
            <person name="Woyke T."/>
            <person name="Gugger M."/>
            <person name="Kerfeld C.A."/>
        </authorList>
    </citation>
    <scope>NUCLEOTIDE SEQUENCE [LARGE SCALE GENOMIC DNA]</scope>
    <source>
        <strain evidence="3">ATCC 29371 / PCC 7437</strain>
    </source>
</reference>